<feature type="transmembrane region" description="Helical" evidence="3">
    <location>
        <begin position="122"/>
        <end position="141"/>
    </location>
</feature>
<feature type="domain" description="PAC" evidence="6">
    <location>
        <begin position="340"/>
        <end position="392"/>
    </location>
</feature>
<evidence type="ECO:0000259" key="7">
    <source>
        <dbReference type="PROSITE" id="PS50924"/>
    </source>
</evidence>
<keyword evidence="9" id="KW-1185">Reference proteome</keyword>
<dbReference type="SUPFAM" id="SSF55785">
    <property type="entry name" value="PYP-like sensor domain (PAS domain)"/>
    <property type="match status" value="1"/>
</dbReference>
<dbReference type="Pfam" id="PF02518">
    <property type="entry name" value="HATPase_c"/>
    <property type="match status" value="1"/>
</dbReference>
<dbReference type="PROSITE" id="PS50112">
    <property type="entry name" value="PAS"/>
    <property type="match status" value="1"/>
</dbReference>
<dbReference type="InterPro" id="IPR003594">
    <property type="entry name" value="HATPase_dom"/>
</dbReference>
<keyword evidence="8" id="KW-0547">Nucleotide-binding</keyword>
<dbReference type="SUPFAM" id="SSF55874">
    <property type="entry name" value="ATPase domain of HSP90 chaperone/DNA topoisomerase II/histidine kinase"/>
    <property type="match status" value="1"/>
</dbReference>
<dbReference type="NCBIfam" id="TIGR00229">
    <property type="entry name" value="sensory_box"/>
    <property type="match status" value="1"/>
</dbReference>
<evidence type="ECO:0000313" key="8">
    <source>
        <dbReference type="EMBL" id="MCW8334841.1"/>
    </source>
</evidence>
<dbReference type="CDD" id="cd00130">
    <property type="entry name" value="PAS"/>
    <property type="match status" value="1"/>
</dbReference>
<keyword evidence="8" id="KW-0067">ATP-binding</keyword>
<dbReference type="InterPro" id="IPR005467">
    <property type="entry name" value="His_kinase_dom"/>
</dbReference>
<dbReference type="InterPro" id="IPR000014">
    <property type="entry name" value="PAS"/>
</dbReference>
<dbReference type="EC" id="2.7.13.3" evidence="2"/>
<dbReference type="Gene3D" id="3.30.450.20">
    <property type="entry name" value="PAS domain"/>
    <property type="match status" value="1"/>
</dbReference>
<dbReference type="PRINTS" id="PR00344">
    <property type="entry name" value="BCTRLSENSOR"/>
</dbReference>
<evidence type="ECO:0000313" key="9">
    <source>
        <dbReference type="Proteomes" id="UP001155586"/>
    </source>
</evidence>
<evidence type="ECO:0000256" key="2">
    <source>
        <dbReference type="ARBA" id="ARBA00012438"/>
    </source>
</evidence>
<dbReference type="Pfam" id="PF13426">
    <property type="entry name" value="PAS_9"/>
    <property type="match status" value="1"/>
</dbReference>
<evidence type="ECO:0000259" key="4">
    <source>
        <dbReference type="PROSITE" id="PS50109"/>
    </source>
</evidence>
<dbReference type="Gene3D" id="1.10.287.130">
    <property type="match status" value="1"/>
</dbReference>
<evidence type="ECO:0000259" key="6">
    <source>
        <dbReference type="PROSITE" id="PS50113"/>
    </source>
</evidence>
<dbReference type="Proteomes" id="UP001155586">
    <property type="component" value="Unassembled WGS sequence"/>
</dbReference>
<reference evidence="8" key="1">
    <citation type="submission" date="2022-02" db="EMBL/GenBank/DDBJ databases">
        <title>Vibrio sp. nov., a new bacterium isolated from Bohai sea, China.</title>
        <authorList>
            <person name="Yuan Y."/>
        </authorList>
    </citation>
    <scope>NUCLEOTIDE SEQUENCE</scope>
    <source>
        <strain evidence="8">DBSS07</strain>
    </source>
</reference>
<dbReference type="InterPro" id="IPR004358">
    <property type="entry name" value="Sig_transdc_His_kin-like_C"/>
</dbReference>
<dbReference type="AlphaFoldDB" id="A0A9X3HSI8"/>
<dbReference type="RefSeq" id="WP_265688169.1">
    <property type="nucleotide sequence ID" value="NZ_JAKRRX010000077.1"/>
</dbReference>
<comment type="catalytic activity">
    <reaction evidence="1">
        <text>ATP + protein L-histidine = ADP + protein N-phospho-L-histidine.</text>
        <dbReference type="EC" id="2.7.13.3"/>
    </reaction>
</comment>
<feature type="transmembrane region" description="Helical" evidence="3">
    <location>
        <begin position="97"/>
        <end position="115"/>
    </location>
</feature>
<dbReference type="InterPro" id="IPR005330">
    <property type="entry name" value="MHYT_dom"/>
</dbReference>
<evidence type="ECO:0000256" key="3">
    <source>
        <dbReference type="PROSITE-ProRule" id="PRU00244"/>
    </source>
</evidence>
<protein>
    <recommendedName>
        <fullName evidence="2">histidine kinase</fullName>
        <ecNumber evidence="2">2.7.13.3</ecNumber>
    </recommendedName>
</protein>
<dbReference type="PROSITE" id="PS50924">
    <property type="entry name" value="MHYT"/>
    <property type="match status" value="1"/>
</dbReference>
<feature type="domain" description="PAS" evidence="5">
    <location>
        <begin position="269"/>
        <end position="322"/>
    </location>
</feature>
<dbReference type="SMART" id="SM00387">
    <property type="entry name" value="HATPase_c"/>
    <property type="match status" value="1"/>
</dbReference>
<dbReference type="GO" id="GO:0005524">
    <property type="term" value="F:ATP binding"/>
    <property type="evidence" value="ECO:0007669"/>
    <property type="project" value="UniProtKB-KW"/>
</dbReference>
<keyword evidence="3" id="KW-1133">Transmembrane helix</keyword>
<feature type="transmembrane region" description="Helical" evidence="3">
    <location>
        <begin position="66"/>
        <end position="85"/>
    </location>
</feature>
<organism evidence="8 9">
    <name type="scientific">Vibrio paucivorans</name>
    <dbReference type="NCBI Taxonomy" id="2829489"/>
    <lineage>
        <taxon>Bacteria</taxon>
        <taxon>Pseudomonadati</taxon>
        <taxon>Pseudomonadota</taxon>
        <taxon>Gammaproteobacteria</taxon>
        <taxon>Vibrionales</taxon>
        <taxon>Vibrionaceae</taxon>
        <taxon>Vibrio</taxon>
    </lineage>
</organism>
<feature type="transmembrane region" description="Helical" evidence="3">
    <location>
        <begin position="188"/>
        <end position="212"/>
    </location>
</feature>
<dbReference type="EMBL" id="JAKRRX010000077">
    <property type="protein sequence ID" value="MCW8334841.1"/>
    <property type="molecule type" value="Genomic_DNA"/>
</dbReference>
<dbReference type="InterPro" id="IPR036890">
    <property type="entry name" value="HATPase_C_sf"/>
</dbReference>
<evidence type="ECO:0000256" key="1">
    <source>
        <dbReference type="ARBA" id="ARBA00000085"/>
    </source>
</evidence>
<proteinExistence type="predicted"/>
<sequence>MFEFWRFQTVDETQYTLLHGEFTISLVILSVLVSSMAAYSSLIVIERMWYSNNPKTVQLWRVFGSIVFGLGVWAMHFTGMLAFMIPMPMSYDSTLTILSLFPPIIGAFFAFQILYRQQFTLIDMLVSALCLALGIGSMHYIGMEAMQMDVLMVYSFGLFLLSIVVAFIFASIAIYLIKLQHQYHSDNLFRRILVATVMGISVAGMHYTAMTAVSFYASHEMGMIGEHMSNTLSIALVVAFFVVIIFAATVLCSIVDSRLQAAESTLEASLSREKDIVNNLADGLIIVDSNGIIDSINLTGLNMFGFEESETKGKNLEDLMPSFNKQSLNNSAQSEHEHRSNLTMEGIKHNGNSFPIEVSLSTMSLQHDGKTLFNCVVRDISARLELEQQLRQSQKLESMGQLAAGIAHEINTPTQYVSDNTVFLKDAFQSCLTAISAIKTLSEQSTKEPSDNYPQEIIGIIEENDLDFVAEEIPLALDQSLEGLQRISKIVRAMKSFSHSSNHEMQQVDIAEAIESTVTIARSEWRYVAKVETDFDSSLPSIPCYRDEFNQVILNFIINAAHAIEEKFSDSDTLGLIKVTTSSDGEYAIIAIEDNGTGIPDKIVNRIFDPFFTTKDVGKGTGQGLNLAYSCIVELHGGLIQTDTTPGEGTTFTIKLPLNNQSAQSEQEVVDENPIS</sequence>
<feature type="transmembrane region" description="Helical" evidence="3">
    <location>
        <begin position="22"/>
        <end position="45"/>
    </location>
</feature>
<feature type="domain" description="MHYT" evidence="7">
    <location>
        <begin position="22"/>
        <end position="216"/>
    </location>
</feature>
<feature type="transmembrane region" description="Helical" evidence="3">
    <location>
        <begin position="153"/>
        <end position="176"/>
    </location>
</feature>
<dbReference type="Pfam" id="PF03707">
    <property type="entry name" value="MHYT"/>
    <property type="match status" value="2"/>
</dbReference>
<dbReference type="GO" id="GO:0004673">
    <property type="term" value="F:protein histidine kinase activity"/>
    <property type="evidence" value="ECO:0007669"/>
    <property type="project" value="UniProtKB-EC"/>
</dbReference>
<dbReference type="SMART" id="SM00091">
    <property type="entry name" value="PAS"/>
    <property type="match status" value="1"/>
</dbReference>
<gene>
    <name evidence="8" type="ORF">MD483_13525</name>
</gene>
<name>A0A9X3HSI8_9VIBR</name>
<dbReference type="Gene3D" id="3.30.565.10">
    <property type="entry name" value="Histidine kinase-like ATPase, C-terminal domain"/>
    <property type="match status" value="1"/>
</dbReference>
<comment type="caution">
    <text evidence="8">The sequence shown here is derived from an EMBL/GenBank/DDBJ whole genome shotgun (WGS) entry which is preliminary data.</text>
</comment>
<keyword evidence="3" id="KW-0812">Transmembrane</keyword>
<accession>A0A9X3HSI8</accession>
<evidence type="ECO:0000259" key="5">
    <source>
        <dbReference type="PROSITE" id="PS50112"/>
    </source>
</evidence>
<feature type="transmembrane region" description="Helical" evidence="3">
    <location>
        <begin position="232"/>
        <end position="255"/>
    </location>
</feature>
<dbReference type="PANTHER" id="PTHR43065">
    <property type="entry name" value="SENSOR HISTIDINE KINASE"/>
    <property type="match status" value="1"/>
</dbReference>
<dbReference type="GO" id="GO:0016020">
    <property type="term" value="C:membrane"/>
    <property type="evidence" value="ECO:0007669"/>
    <property type="project" value="UniProtKB-UniRule"/>
</dbReference>
<dbReference type="InterPro" id="IPR035965">
    <property type="entry name" value="PAS-like_dom_sf"/>
</dbReference>
<keyword evidence="3" id="KW-0472">Membrane</keyword>
<dbReference type="PANTHER" id="PTHR43065:SF50">
    <property type="entry name" value="HISTIDINE KINASE"/>
    <property type="match status" value="1"/>
</dbReference>
<dbReference type="PROSITE" id="PS50109">
    <property type="entry name" value="HIS_KIN"/>
    <property type="match status" value="1"/>
</dbReference>
<dbReference type="InterPro" id="IPR000700">
    <property type="entry name" value="PAS-assoc_C"/>
</dbReference>
<dbReference type="PROSITE" id="PS50113">
    <property type="entry name" value="PAC"/>
    <property type="match status" value="1"/>
</dbReference>
<feature type="domain" description="Histidine kinase" evidence="4">
    <location>
        <begin position="405"/>
        <end position="660"/>
    </location>
</feature>